<dbReference type="InterPro" id="IPR007694">
    <property type="entry name" value="DNA_helicase_DnaB-like_C"/>
</dbReference>
<evidence type="ECO:0000256" key="5">
    <source>
        <dbReference type="ARBA" id="ARBA00022801"/>
    </source>
</evidence>
<evidence type="ECO:0000313" key="14">
    <source>
        <dbReference type="EMBL" id="MBM6877888.1"/>
    </source>
</evidence>
<keyword evidence="8 12" id="KW-0238">DNA-binding</keyword>
<keyword evidence="9" id="KW-0413">Isomerase</keyword>
<accession>A0ABS2GBA4</accession>
<evidence type="ECO:0000313" key="15">
    <source>
        <dbReference type="Proteomes" id="UP000729290"/>
    </source>
</evidence>
<keyword evidence="6 12" id="KW-0347">Helicase</keyword>
<feature type="domain" description="SF4 helicase" evidence="13">
    <location>
        <begin position="160"/>
        <end position="428"/>
    </location>
</feature>
<dbReference type="GO" id="GO:0003678">
    <property type="term" value="F:DNA helicase activity"/>
    <property type="evidence" value="ECO:0007669"/>
    <property type="project" value="UniProtKB-EC"/>
</dbReference>
<dbReference type="InterPro" id="IPR036185">
    <property type="entry name" value="DNA_heli_DnaB-like_N_sf"/>
</dbReference>
<dbReference type="SUPFAM" id="SSF48024">
    <property type="entry name" value="N-terminal domain of DnaB helicase"/>
    <property type="match status" value="1"/>
</dbReference>
<evidence type="ECO:0000256" key="8">
    <source>
        <dbReference type="ARBA" id="ARBA00023125"/>
    </source>
</evidence>
<evidence type="ECO:0000256" key="4">
    <source>
        <dbReference type="ARBA" id="ARBA00022741"/>
    </source>
</evidence>
<keyword evidence="5 12" id="KW-0378">Hydrolase</keyword>
<dbReference type="Pfam" id="PF00772">
    <property type="entry name" value="DnaB"/>
    <property type="match status" value="1"/>
</dbReference>
<protein>
    <recommendedName>
        <fullName evidence="11 12">Replicative DNA helicase</fullName>
        <ecNumber evidence="11 12">5.6.2.3</ecNumber>
    </recommendedName>
</protein>
<evidence type="ECO:0000256" key="6">
    <source>
        <dbReference type="ARBA" id="ARBA00022806"/>
    </source>
</evidence>
<dbReference type="GO" id="GO:0016787">
    <property type="term" value="F:hydrolase activity"/>
    <property type="evidence" value="ECO:0007669"/>
    <property type="project" value="UniProtKB-KW"/>
</dbReference>
<evidence type="ECO:0000256" key="3">
    <source>
        <dbReference type="ARBA" id="ARBA00022705"/>
    </source>
</evidence>
<evidence type="ECO:0000256" key="10">
    <source>
        <dbReference type="ARBA" id="ARBA00048954"/>
    </source>
</evidence>
<evidence type="ECO:0000259" key="13">
    <source>
        <dbReference type="PROSITE" id="PS51199"/>
    </source>
</evidence>
<dbReference type="PANTHER" id="PTHR30153">
    <property type="entry name" value="REPLICATIVE DNA HELICASE DNAB"/>
    <property type="match status" value="1"/>
</dbReference>
<evidence type="ECO:0000256" key="1">
    <source>
        <dbReference type="ARBA" id="ARBA00008428"/>
    </source>
</evidence>
<evidence type="ECO:0000256" key="7">
    <source>
        <dbReference type="ARBA" id="ARBA00022840"/>
    </source>
</evidence>
<keyword evidence="15" id="KW-1185">Reference proteome</keyword>
<evidence type="ECO:0000256" key="9">
    <source>
        <dbReference type="ARBA" id="ARBA00023235"/>
    </source>
</evidence>
<comment type="caution">
    <text evidence="14">The sequence shown here is derived from an EMBL/GenBank/DDBJ whole genome shotgun (WGS) entry which is preliminary data.</text>
</comment>
<comment type="similarity">
    <text evidence="1 12">Belongs to the helicase family. DnaB subfamily.</text>
</comment>
<keyword evidence="2 12" id="KW-0639">Primosome</keyword>
<name>A0ABS2GBA4_9FIRM</name>
<evidence type="ECO:0000256" key="2">
    <source>
        <dbReference type="ARBA" id="ARBA00022515"/>
    </source>
</evidence>
<dbReference type="InterPro" id="IPR007693">
    <property type="entry name" value="DNA_helicase_DnaB-like_N"/>
</dbReference>
<dbReference type="PANTHER" id="PTHR30153:SF2">
    <property type="entry name" value="REPLICATIVE DNA HELICASE"/>
    <property type="match status" value="1"/>
</dbReference>
<dbReference type="RefSeq" id="WP_205132721.1">
    <property type="nucleotide sequence ID" value="NZ_JACSNT010000002.1"/>
</dbReference>
<evidence type="ECO:0000256" key="11">
    <source>
        <dbReference type="NCBIfam" id="TIGR00665"/>
    </source>
</evidence>
<dbReference type="PROSITE" id="PS51199">
    <property type="entry name" value="SF4_HELICASE"/>
    <property type="match status" value="1"/>
</dbReference>
<evidence type="ECO:0000256" key="12">
    <source>
        <dbReference type="RuleBase" id="RU362085"/>
    </source>
</evidence>
<dbReference type="EC" id="5.6.2.3" evidence="11 12"/>
<dbReference type="SMART" id="SM00382">
    <property type="entry name" value="AAA"/>
    <property type="match status" value="1"/>
</dbReference>
<keyword evidence="4 12" id="KW-0547">Nucleotide-binding</keyword>
<dbReference type="Gene3D" id="3.40.50.300">
    <property type="entry name" value="P-loop containing nucleotide triphosphate hydrolases"/>
    <property type="match status" value="1"/>
</dbReference>
<dbReference type="CDD" id="cd00984">
    <property type="entry name" value="DnaB_C"/>
    <property type="match status" value="1"/>
</dbReference>
<comment type="function">
    <text evidence="12">The main replicative DNA helicase, it participates in initiation and elongation during chromosome replication. Travels ahead of the DNA replisome, separating dsDNA into templates for DNA synthesis. A processive ATP-dependent 5'-3' DNA helicase it has DNA-dependent ATPase activity.</text>
</comment>
<dbReference type="Gene3D" id="1.10.860.10">
    <property type="entry name" value="DNAb Helicase, Chain A"/>
    <property type="match status" value="1"/>
</dbReference>
<keyword evidence="3 12" id="KW-0235">DNA replication</keyword>
<gene>
    <name evidence="14" type="primary">dnaB</name>
    <name evidence="14" type="ORF">H9X83_06905</name>
</gene>
<comment type="catalytic activity">
    <reaction evidence="10 12">
        <text>ATP + H2O = ADP + phosphate + H(+)</text>
        <dbReference type="Rhea" id="RHEA:13065"/>
        <dbReference type="ChEBI" id="CHEBI:15377"/>
        <dbReference type="ChEBI" id="CHEBI:15378"/>
        <dbReference type="ChEBI" id="CHEBI:30616"/>
        <dbReference type="ChEBI" id="CHEBI:43474"/>
        <dbReference type="ChEBI" id="CHEBI:456216"/>
        <dbReference type="EC" id="5.6.2.3"/>
    </reaction>
</comment>
<organism evidence="14 15">
    <name type="scientific">Anaerotignum lactatifermentans</name>
    <dbReference type="NCBI Taxonomy" id="160404"/>
    <lineage>
        <taxon>Bacteria</taxon>
        <taxon>Bacillati</taxon>
        <taxon>Bacillota</taxon>
        <taxon>Clostridia</taxon>
        <taxon>Lachnospirales</taxon>
        <taxon>Anaerotignaceae</taxon>
        <taxon>Anaerotignum</taxon>
    </lineage>
</organism>
<dbReference type="Pfam" id="PF03796">
    <property type="entry name" value="DnaB_C"/>
    <property type="match status" value="1"/>
</dbReference>
<dbReference type="NCBIfam" id="TIGR00665">
    <property type="entry name" value="DnaB"/>
    <property type="match status" value="1"/>
</dbReference>
<dbReference type="EMBL" id="JACSNV010000008">
    <property type="protein sequence ID" value="MBM6877888.1"/>
    <property type="molecule type" value="Genomic_DNA"/>
</dbReference>
<dbReference type="Proteomes" id="UP000729290">
    <property type="component" value="Unassembled WGS sequence"/>
</dbReference>
<keyword evidence="7 12" id="KW-0067">ATP-binding</keyword>
<dbReference type="InterPro" id="IPR027417">
    <property type="entry name" value="P-loop_NTPase"/>
</dbReference>
<dbReference type="InterPro" id="IPR007692">
    <property type="entry name" value="DNA_helicase_DnaB"/>
</dbReference>
<dbReference type="SUPFAM" id="SSF52540">
    <property type="entry name" value="P-loop containing nucleoside triphosphate hydrolases"/>
    <property type="match status" value="1"/>
</dbReference>
<sequence length="442" mass="49821">MSADLERACLGAMILDGDAAEMGLGVLRPEDFFYGSNKDIFLAMSALYDRGSALDVVLIFEELQRQKAAERVGLEYLKKVCVSGTSLNIRQYVEELRHNSFLRRCGAMGRELAEAAAALDDTKVYEVLDRLERDKEEKSGLLDGAAIFEEHLKSLIRRRKEGNIQGISTGFVDLDAYLGGLREGELYILAARPSMGKTALALDLARSVAKKNEKKKVVIFSLEMAKEQLVSRIYAGEYKADNAIFSIKEKDERNWEKFLANLEEHGAELDRMLGRILIDDRSYCRVQDMRMLCHGVKSGIALVVVDYIQLMQGTGENRTQEISGISRGLKLMAKEFQCPVVALSQLSRKVEERADKRPMLSDLRESGAIEQDADSVLFLYRDEYYFPDTEKKNQAEVIIAKQRNGPTGTVDLAWIPESTTFRSLDRWTPTSKKSPWEEAGKK</sequence>
<dbReference type="InterPro" id="IPR016136">
    <property type="entry name" value="DNA_helicase_N/primase_C"/>
</dbReference>
<proteinExistence type="inferred from homology"/>
<reference evidence="14 15" key="1">
    <citation type="journal article" date="2021" name="Sci. Rep.">
        <title>The distribution of antibiotic resistance genes in chicken gut microbiota commensals.</title>
        <authorList>
            <person name="Juricova H."/>
            <person name="Matiasovicova J."/>
            <person name="Kubasova T."/>
            <person name="Cejkova D."/>
            <person name="Rychlik I."/>
        </authorList>
    </citation>
    <scope>NUCLEOTIDE SEQUENCE [LARGE SCALE GENOMIC DNA]</scope>
    <source>
        <strain evidence="14 15">An431b</strain>
    </source>
</reference>
<dbReference type="InterPro" id="IPR003593">
    <property type="entry name" value="AAA+_ATPase"/>
</dbReference>